<dbReference type="GO" id="GO:0071897">
    <property type="term" value="P:DNA biosynthetic process"/>
    <property type="evidence" value="ECO:0007669"/>
    <property type="project" value="UniProtKB-ARBA"/>
</dbReference>
<dbReference type="GO" id="GO:0015074">
    <property type="term" value="P:DNA integration"/>
    <property type="evidence" value="ECO:0007669"/>
    <property type="project" value="InterPro"/>
</dbReference>
<dbReference type="InterPro" id="IPR043502">
    <property type="entry name" value="DNA/RNA_pol_sf"/>
</dbReference>
<dbReference type="GO" id="GO:0008270">
    <property type="term" value="F:zinc ion binding"/>
    <property type="evidence" value="ECO:0007669"/>
    <property type="project" value="UniProtKB-KW"/>
</dbReference>
<gene>
    <name evidence="4" type="ORF">Fcan01_17008</name>
</gene>
<evidence type="ECO:0000259" key="3">
    <source>
        <dbReference type="PROSITE" id="PS50994"/>
    </source>
</evidence>
<sequence length="1623" mass="187094">MDRLKKQRTPIRAMMTRTVNELDEEMTKEDRDKDVLIVKLKKLIELTDTVLDLDKQVLDAILDNEELTEEDYLEESRSIEGYNDNGGLIKKNYKLPKIELMKFDGEIKNWLEWWAQFKKIDEDEDLHVTDKFHYLVQSMVSGSKAADLIRSYPKTDANYPKAIGALKERYGKEDILVDLYTRELAQFLFEKEKLSLEKFYDRLQTQLQALESLGVKSERDTLFLRPIIETSLPKEIFNAWYRSPLYQEDGAKVNPPKSRLDYLMQFLRQEVGREAKLKMFIGGDSSGKSKKEKYENHGKKKDSIPTAAGLLVAQSSNCVFCSKSNHPSTECYRADRMSWSEKSDLIRSQNLCYRCLKFGHRKSDCKVKLKCSSCGEPHARSMCARLPSNQRNNTGREEVHSEVPATAANANHSCSKDVLIKALLVKMAGPKGTRIVRLLFDEGSQQSSGGQRTISAIGSPLVGEEWTRNVLFGGVLTEPRKIKKFKVQVQSLDGRFKRDIILRESPTICGDIPRIPAGPWMNELKKRKIFLSDFEMSHVDHPDIELLIGSDYRGQFVCGRRLMLSCGLVAVETVFGWTLSGPVPGKEVSMGVMTIHHSLFNAEACVQDLWKLETIGITDPTEHKTKNEKEEEARQHFLRTVLRTQEGRYAVTLPWVDEERTSPDNKVVAEKRLISTTTKLRESGNYELYDKVFQDWEKEGLIEEVVGGVDRPCHYLPHRPVYKLESKTTPVRPVYDASCKNGRNPSLNDLLEKGPNLLELIPAILLRFREKKIGVISDIRKAFQMIEVAKPDQDFQRFLWWNNKENPRMKIYRHKRVVFGVKCSPFLLGAVIDYHLSQVTGENKEYANKLLRSLYVDNCVTSVDTEEEYEKFKSLAVKMMCDARMELRQWERSYSGAAGISFEQFDKDENGQETTVVLGLNWGKKKDELSVSLPKEEKIENISKRVMLSKVQQFFDPMGYLSPTTIIPKLLLQRTWTEKNSWDEELDSTIKKEFEDWWNQAQLLKEMKIHFAQVMKAVASFMYFVTQVNMRKSCPMKKVTIPRLELLGCTIAARLSKSVKEALSAEETPTFYWSDSTTALAWIKRNDEWGTFVGNRVKETCSLSNSMEWNHVPGVLNPADLPSRGCSPSHLINSKWWEGPDWLKKPKSEWPSSKEEADDEEVRVEMKKVAKVSLIATLPSTPWYGEMSCSFVKNVRIIAMLKRSIRRFKGEKIVGELEQREVEEAETFIFHKIQEESFPMNQNVVENLQIVRGEDDLLRIKTKITNMPERLSITMSKLRERFWIIHLRQQVKKVIRQCVVCRRFTTKKSEVPCPPLPEDRVTTTAKVFQVVGIDLAGPFFLKNGRRGRPAIIYSDNGTNFEGANNAIKLMDWKRIEQESRVSRIKWKFSAPAAPWWGGWWERLIRSCKDIMKRMLGRKKLNLAELETCMFEVEAVVNSRPLTYMSEEQDDLVPLTPAMFLHDITEADFPEEELLGGQALRSKYRDLRQLRQELKSRFVKEYLSQLVQRGKEKKSPVFRRLFPLEVSTEEIPQIQNRVKISAQVSESVDAKKEENPWLFGLGVKTGGFRHSEGLWFDPSYLGSWGSPPWVPVTHIVAGHSVEWTEHTYRSMVVFASKGAYSKIE</sequence>
<dbReference type="Pfam" id="PF17921">
    <property type="entry name" value="Integrase_H2C2"/>
    <property type="match status" value="1"/>
</dbReference>
<keyword evidence="1" id="KW-0862">Zinc</keyword>
<dbReference type="Pfam" id="PF03564">
    <property type="entry name" value="DUF1759"/>
    <property type="match status" value="1"/>
</dbReference>
<dbReference type="PROSITE" id="PS50994">
    <property type="entry name" value="INTEGRASE"/>
    <property type="match status" value="1"/>
</dbReference>
<feature type="domain" description="Integrase catalytic" evidence="3">
    <location>
        <begin position="1339"/>
        <end position="1464"/>
    </location>
</feature>
<keyword evidence="1" id="KW-0479">Metal-binding</keyword>
<keyword evidence="1" id="KW-0863">Zinc-finger</keyword>
<name>A0A226DSG6_FOLCA</name>
<dbReference type="Pfam" id="PF05380">
    <property type="entry name" value="Peptidase_A17"/>
    <property type="match status" value="2"/>
</dbReference>
<dbReference type="Proteomes" id="UP000198287">
    <property type="component" value="Unassembled WGS sequence"/>
</dbReference>
<feature type="domain" description="CCHC-type" evidence="2">
    <location>
        <begin position="352"/>
        <end position="366"/>
    </location>
</feature>
<dbReference type="Gene3D" id="3.30.420.10">
    <property type="entry name" value="Ribonuclease H-like superfamily/Ribonuclease H"/>
    <property type="match status" value="1"/>
</dbReference>
<keyword evidence="5" id="KW-1185">Reference proteome</keyword>
<comment type="caution">
    <text evidence="4">The sequence shown here is derived from an EMBL/GenBank/DDBJ whole genome shotgun (WGS) entry which is preliminary data.</text>
</comment>
<dbReference type="InterPro" id="IPR005312">
    <property type="entry name" value="DUF1759"/>
</dbReference>
<dbReference type="InterPro" id="IPR001878">
    <property type="entry name" value="Znf_CCHC"/>
</dbReference>
<dbReference type="SUPFAM" id="SSF53098">
    <property type="entry name" value="Ribonuclease H-like"/>
    <property type="match status" value="1"/>
</dbReference>
<evidence type="ECO:0000313" key="4">
    <source>
        <dbReference type="EMBL" id="OXA47774.1"/>
    </source>
</evidence>
<dbReference type="Gene3D" id="3.30.70.270">
    <property type="match status" value="1"/>
</dbReference>
<dbReference type="SUPFAM" id="SSF56672">
    <property type="entry name" value="DNA/RNA polymerases"/>
    <property type="match status" value="1"/>
</dbReference>
<evidence type="ECO:0000259" key="2">
    <source>
        <dbReference type="PROSITE" id="PS50158"/>
    </source>
</evidence>
<dbReference type="InterPro" id="IPR001584">
    <property type="entry name" value="Integrase_cat-core"/>
</dbReference>
<dbReference type="InterPro" id="IPR041588">
    <property type="entry name" value="Integrase_H2C2"/>
</dbReference>
<dbReference type="STRING" id="158441.A0A226DSG6"/>
<dbReference type="InterPro" id="IPR036397">
    <property type="entry name" value="RNaseH_sf"/>
</dbReference>
<dbReference type="OrthoDB" id="416987at2759"/>
<dbReference type="SMART" id="SM00343">
    <property type="entry name" value="ZnF_C2HC"/>
    <property type="match status" value="2"/>
</dbReference>
<dbReference type="InterPro" id="IPR008042">
    <property type="entry name" value="Retrotrans_Pao"/>
</dbReference>
<dbReference type="Gene3D" id="3.10.10.10">
    <property type="entry name" value="HIV Type 1 Reverse Transcriptase, subunit A, domain 1"/>
    <property type="match status" value="1"/>
</dbReference>
<organism evidence="4 5">
    <name type="scientific">Folsomia candida</name>
    <name type="common">Springtail</name>
    <dbReference type="NCBI Taxonomy" id="158441"/>
    <lineage>
        <taxon>Eukaryota</taxon>
        <taxon>Metazoa</taxon>
        <taxon>Ecdysozoa</taxon>
        <taxon>Arthropoda</taxon>
        <taxon>Hexapoda</taxon>
        <taxon>Collembola</taxon>
        <taxon>Entomobryomorpha</taxon>
        <taxon>Isotomoidea</taxon>
        <taxon>Isotomidae</taxon>
        <taxon>Proisotominae</taxon>
        <taxon>Folsomia</taxon>
    </lineage>
</organism>
<proteinExistence type="predicted"/>
<dbReference type="PROSITE" id="PS50158">
    <property type="entry name" value="ZF_CCHC"/>
    <property type="match status" value="1"/>
</dbReference>
<dbReference type="PANTHER" id="PTHR47331:SF5">
    <property type="entry name" value="RIBONUCLEASE H"/>
    <property type="match status" value="1"/>
</dbReference>
<dbReference type="GO" id="GO:0003676">
    <property type="term" value="F:nucleic acid binding"/>
    <property type="evidence" value="ECO:0007669"/>
    <property type="project" value="InterPro"/>
</dbReference>
<dbReference type="PANTHER" id="PTHR47331">
    <property type="entry name" value="PHD-TYPE DOMAIN-CONTAINING PROTEIN"/>
    <property type="match status" value="1"/>
</dbReference>
<evidence type="ECO:0000256" key="1">
    <source>
        <dbReference type="PROSITE-ProRule" id="PRU00047"/>
    </source>
</evidence>
<accession>A0A226DSG6</accession>
<protein>
    <submittedName>
        <fullName evidence="4">Cellular nucleic acid-binding protein</fullName>
    </submittedName>
</protein>
<dbReference type="GO" id="GO:0042575">
    <property type="term" value="C:DNA polymerase complex"/>
    <property type="evidence" value="ECO:0007669"/>
    <property type="project" value="UniProtKB-ARBA"/>
</dbReference>
<dbReference type="InterPro" id="IPR043128">
    <property type="entry name" value="Rev_trsase/Diguanyl_cyclase"/>
</dbReference>
<reference evidence="4 5" key="1">
    <citation type="submission" date="2015-12" db="EMBL/GenBank/DDBJ databases">
        <title>The genome of Folsomia candida.</title>
        <authorList>
            <person name="Faddeeva A."/>
            <person name="Derks M.F."/>
            <person name="Anvar Y."/>
            <person name="Smit S."/>
            <person name="Van Straalen N."/>
            <person name="Roelofs D."/>
        </authorList>
    </citation>
    <scope>NUCLEOTIDE SEQUENCE [LARGE SCALE GENOMIC DNA]</scope>
    <source>
        <strain evidence="4 5">VU population</strain>
        <tissue evidence="4">Whole body</tissue>
    </source>
</reference>
<dbReference type="EMBL" id="LNIX01000012">
    <property type="protein sequence ID" value="OXA47774.1"/>
    <property type="molecule type" value="Genomic_DNA"/>
</dbReference>
<dbReference type="InterPro" id="IPR012337">
    <property type="entry name" value="RNaseH-like_sf"/>
</dbReference>
<evidence type="ECO:0000313" key="5">
    <source>
        <dbReference type="Proteomes" id="UP000198287"/>
    </source>
</evidence>